<name>A7SQH5_NEMVE</name>
<dbReference type="Proteomes" id="UP000001593">
    <property type="component" value="Unassembled WGS sequence"/>
</dbReference>
<keyword evidence="2" id="KW-1185">Reference proteome</keyword>
<dbReference type="InParanoid" id="A7SQH5"/>
<dbReference type="STRING" id="45351.A7SQH5"/>
<dbReference type="PhylomeDB" id="A7SQH5"/>
<organism evidence="1 2">
    <name type="scientific">Nematostella vectensis</name>
    <name type="common">Starlet sea anemone</name>
    <dbReference type="NCBI Taxonomy" id="45351"/>
    <lineage>
        <taxon>Eukaryota</taxon>
        <taxon>Metazoa</taxon>
        <taxon>Cnidaria</taxon>
        <taxon>Anthozoa</taxon>
        <taxon>Hexacorallia</taxon>
        <taxon>Actiniaria</taxon>
        <taxon>Edwardsiidae</taxon>
        <taxon>Nematostella</taxon>
    </lineage>
</organism>
<dbReference type="HOGENOM" id="CLU_1557115_0_0_1"/>
<protein>
    <submittedName>
        <fullName evidence="1">Uncharacterized protein</fullName>
    </submittedName>
</protein>
<dbReference type="AlphaFoldDB" id="A7SQH5"/>
<reference evidence="1 2" key="1">
    <citation type="journal article" date="2007" name="Science">
        <title>Sea anemone genome reveals ancestral eumetazoan gene repertoire and genomic organization.</title>
        <authorList>
            <person name="Putnam N.H."/>
            <person name="Srivastava M."/>
            <person name="Hellsten U."/>
            <person name="Dirks B."/>
            <person name="Chapman J."/>
            <person name="Salamov A."/>
            <person name="Terry A."/>
            <person name="Shapiro H."/>
            <person name="Lindquist E."/>
            <person name="Kapitonov V.V."/>
            <person name="Jurka J."/>
            <person name="Genikhovich G."/>
            <person name="Grigoriev I.V."/>
            <person name="Lucas S.M."/>
            <person name="Steele R.E."/>
            <person name="Finnerty J.R."/>
            <person name="Technau U."/>
            <person name="Martindale M.Q."/>
            <person name="Rokhsar D.S."/>
        </authorList>
    </citation>
    <scope>NUCLEOTIDE SEQUENCE [LARGE SCALE GENOMIC DNA]</scope>
    <source>
        <strain evidence="2">CH2 X CH6</strain>
    </source>
</reference>
<proteinExistence type="predicted"/>
<dbReference type="InterPro" id="IPR052787">
    <property type="entry name" value="MAVS"/>
</dbReference>
<evidence type="ECO:0000313" key="1">
    <source>
        <dbReference type="EMBL" id="EDO34036.1"/>
    </source>
</evidence>
<dbReference type="EMBL" id="DS469746">
    <property type="protein sequence ID" value="EDO34036.1"/>
    <property type="molecule type" value="Genomic_DNA"/>
</dbReference>
<gene>
    <name evidence="1" type="ORF">NEMVEDRAFT_v1g215819</name>
</gene>
<dbReference type="PANTHER" id="PTHR21446">
    <property type="entry name" value="DUF3504 DOMAIN-CONTAINING PROTEIN"/>
    <property type="match status" value="1"/>
</dbReference>
<evidence type="ECO:0000313" key="2">
    <source>
        <dbReference type="Proteomes" id="UP000001593"/>
    </source>
</evidence>
<dbReference type="PANTHER" id="PTHR21446:SF12">
    <property type="entry name" value="POTASSIUM CHANNEL TETRAMERIZATION DOMAIN CONTAINING 1"/>
    <property type="match status" value="1"/>
</dbReference>
<accession>A7SQH5</accession>
<sequence length="172" mass="20145">MRRSLKKWKILFPKILKKQTSWAMKNFTDWCTKRSVQCDFHSISSSDLGGILRRSYAEVKTKDKDLSPSALTGIRAAIHCTITSQPFARTITILKDAEFLQSNKMLEVVCKSYYKRVNPKPEHKSPIEPGDMNTLRSYFDVYSPNKLQEFVWFNLCYNVCIKHTEQKLSRWL</sequence>